<dbReference type="SMART" id="SM00052">
    <property type="entry name" value="EAL"/>
    <property type="match status" value="1"/>
</dbReference>
<evidence type="ECO:0000256" key="1">
    <source>
        <dbReference type="SAM" id="Phobius"/>
    </source>
</evidence>
<evidence type="ECO:0000313" key="5">
    <source>
        <dbReference type="Proteomes" id="UP001233673"/>
    </source>
</evidence>
<feature type="transmembrane region" description="Helical" evidence="1">
    <location>
        <begin position="12"/>
        <end position="31"/>
    </location>
</feature>
<dbReference type="Pfam" id="PF00563">
    <property type="entry name" value="EAL"/>
    <property type="match status" value="1"/>
</dbReference>
<feature type="domain" description="GGDEF" evidence="3">
    <location>
        <begin position="479"/>
        <end position="611"/>
    </location>
</feature>
<dbReference type="PROSITE" id="PS50887">
    <property type="entry name" value="GGDEF"/>
    <property type="match status" value="1"/>
</dbReference>
<reference evidence="5" key="1">
    <citation type="submission" date="2023-05" db="EMBL/GenBank/DDBJ databases">
        <title>Draft genome of Pseudofrankia sp. BMG5.37.</title>
        <authorList>
            <person name="Gtari M."/>
            <person name="Ghodhbane F."/>
            <person name="Sbissi I."/>
        </authorList>
    </citation>
    <scope>NUCLEOTIDE SEQUENCE [LARGE SCALE GENOMIC DNA]</scope>
    <source>
        <strain evidence="5">BMG 814</strain>
    </source>
</reference>
<feature type="transmembrane region" description="Helical" evidence="1">
    <location>
        <begin position="259"/>
        <end position="278"/>
    </location>
</feature>
<evidence type="ECO:0000259" key="3">
    <source>
        <dbReference type="PROSITE" id="PS50887"/>
    </source>
</evidence>
<dbReference type="InterPro" id="IPR000160">
    <property type="entry name" value="GGDEF_dom"/>
</dbReference>
<feature type="transmembrane region" description="Helical" evidence="1">
    <location>
        <begin position="219"/>
        <end position="238"/>
    </location>
</feature>
<sequence length="884" mass="92242">MGDVARRGSGPLVRWGGGLVAVGALVGVHLGLEGTPWSLVLYLAVVHLAAAVAWAGTGPGPGRAARVLIALGITLSAVGDLLWEVLQRHGFAVDVSVADVAYLGSYVALAAALTSMAGVAGQSARDRFDGWVDAVVVFVAVLLVMWDLTMAETLTDTSQPLLARLLWGFYPALDAALIGLVFRLVAGNGRNRGALAVAAGAGCWLASDVGYLLTADHEAPPALLNSGWMVGAVLLAVAARSRTVRRPGAAAPEPERAGLCRLAVCLAALLVPAGIELVHDLRGTEHTPKSVFGASLVLVVLVFVRTARLLRAETEARALVRAQARRNAALAAHSSDAVVVVERTGRLLTTPAQLAGLLDVALPPGSAVAELARDAGIDLAAARAVFARAVAAEGAVVSAELARRCGGEERWLGVRLVDLSADPDVGGVVVHATDITERKRAEQTLAHQAFHDALTGLANRTLFTERVEQALRHNARHGGTAAVLYLDLDGFKAVNDSLGHQAGDVLLRRVADRLAATVREGDTLARLGGDEFALLLEETAGLEEALAAGQRVLTALARPVLVERQPVSVSGSIGIALADAGATSDSLVRDADIAMYAAKTGGRARVVVFDPAMRAAVVEQRTLEAQLQGALANGELSLVHQPVVDLADGRVVGFEALLRWHSPVLGSIPPDRFVPVAEDLGLIEEIGAWVLREACAAAAGWRRRHPGARDLTMAVNVSAVQLASPELVEQITAALAASGLPAGALVLEVTETALVRDPEVAARQLAALRALGVRLALDDFGTGYSSLSYLRQFTVDVLKIDRSFIATIDGASLPPIVRGLIDLGRTLDLEIVAEGVELDLQREQLRAARCDLAQGYLFAAPLSAEDAELLLLAPTDHAAVADGA</sequence>
<keyword evidence="1" id="KW-1133">Transmembrane helix</keyword>
<name>A0ABT9IBT2_9ACTN</name>
<evidence type="ECO:0000313" key="4">
    <source>
        <dbReference type="EMBL" id="MDP5183031.1"/>
    </source>
</evidence>
<feature type="transmembrane region" description="Helical" evidence="1">
    <location>
        <begin position="64"/>
        <end position="83"/>
    </location>
</feature>
<dbReference type="PANTHER" id="PTHR44757">
    <property type="entry name" value="DIGUANYLATE CYCLASE DGCP"/>
    <property type="match status" value="1"/>
</dbReference>
<evidence type="ECO:0000259" key="2">
    <source>
        <dbReference type="PROSITE" id="PS50883"/>
    </source>
</evidence>
<dbReference type="RefSeq" id="WP_305999690.1">
    <property type="nucleotide sequence ID" value="NZ_JASNFN010000010.1"/>
</dbReference>
<dbReference type="InterPro" id="IPR029787">
    <property type="entry name" value="Nucleotide_cyclase"/>
</dbReference>
<dbReference type="InterPro" id="IPR035965">
    <property type="entry name" value="PAS-like_dom_sf"/>
</dbReference>
<feature type="transmembrane region" description="Helical" evidence="1">
    <location>
        <begin position="128"/>
        <end position="146"/>
    </location>
</feature>
<accession>A0ABT9IBT2</accession>
<dbReference type="InterPro" id="IPR035919">
    <property type="entry name" value="EAL_sf"/>
</dbReference>
<feature type="transmembrane region" description="Helical" evidence="1">
    <location>
        <begin position="193"/>
        <end position="213"/>
    </location>
</feature>
<keyword evidence="5" id="KW-1185">Reference proteome</keyword>
<dbReference type="PANTHER" id="PTHR44757:SF2">
    <property type="entry name" value="BIOFILM ARCHITECTURE MAINTENANCE PROTEIN MBAA"/>
    <property type="match status" value="1"/>
</dbReference>
<dbReference type="InterPro" id="IPR043128">
    <property type="entry name" value="Rev_trsase/Diguanyl_cyclase"/>
</dbReference>
<organism evidence="4 5">
    <name type="scientific">Blastococcus carthaginiensis</name>
    <dbReference type="NCBI Taxonomy" id="3050034"/>
    <lineage>
        <taxon>Bacteria</taxon>
        <taxon>Bacillati</taxon>
        <taxon>Actinomycetota</taxon>
        <taxon>Actinomycetes</taxon>
        <taxon>Geodermatophilales</taxon>
        <taxon>Geodermatophilaceae</taxon>
        <taxon>Blastococcus</taxon>
    </lineage>
</organism>
<dbReference type="SUPFAM" id="SSF55073">
    <property type="entry name" value="Nucleotide cyclase"/>
    <property type="match status" value="1"/>
</dbReference>
<dbReference type="EMBL" id="JASNFN010000010">
    <property type="protein sequence ID" value="MDP5183031.1"/>
    <property type="molecule type" value="Genomic_DNA"/>
</dbReference>
<feature type="domain" description="EAL" evidence="2">
    <location>
        <begin position="620"/>
        <end position="875"/>
    </location>
</feature>
<feature type="transmembrane region" description="Helical" evidence="1">
    <location>
        <begin position="37"/>
        <end position="57"/>
    </location>
</feature>
<dbReference type="SUPFAM" id="SSF55785">
    <property type="entry name" value="PYP-like sensor domain (PAS domain)"/>
    <property type="match status" value="1"/>
</dbReference>
<keyword evidence="1" id="KW-0472">Membrane</keyword>
<dbReference type="PROSITE" id="PS50883">
    <property type="entry name" value="EAL"/>
    <property type="match status" value="1"/>
</dbReference>
<feature type="transmembrane region" description="Helical" evidence="1">
    <location>
        <begin position="166"/>
        <end position="186"/>
    </location>
</feature>
<protein>
    <submittedName>
        <fullName evidence="4">EAL domain-containing protein</fullName>
    </submittedName>
</protein>
<feature type="transmembrane region" description="Helical" evidence="1">
    <location>
        <begin position="103"/>
        <end position="121"/>
    </location>
</feature>
<dbReference type="InterPro" id="IPR001633">
    <property type="entry name" value="EAL_dom"/>
</dbReference>
<dbReference type="Gene3D" id="3.20.20.450">
    <property type="entry name" value="EAL domain"/>
    <property type="match status" value="1"/>
</dbReference>
<gene>
    <name evidence="4" type="ORF">QOZ88_10300</name>
</gene>
<dbReference type="Gene3D" id="3.30.450.20">
    <property type="entry name" value="PAS domain"/>
    <property type="match status" value="1"/>
</dbReference>
<dbReference type="SUPFAM" id="SSF141868">
    <property type="entry name" value="EAL domain-like"/>
    <property type="match status" value="1"/>
</dbReference>
<dbReference type="NCBIfam" id="TIGR00254">
    <property type="entry name" value="GGDEF"/>
    <property type="match status" value="1"/>
</dbReference>
<dbReference type="CDD" id="cd01948">
    <property type="entry name" value="EAL"/>
    <property type="match status" value="1"/>
</dbReference>
<dbReference type="InterPro" id="IPR013656">
    <property type="entry name" value="PAS_4"/>
</dbReference>
<comment type="caution">
    <text evidence="4">The sequence shown here is derived from an EMBL/GenBank/DDBJ whole genome shotgun (WGS) entry which is preliminary data.</text>
</comment>
<dbReference type="Proteomes" id="UP001233673">
    <property type="component" value="Unassembled WGS sequence"/>
</dbReference>
<dbReference type="Gene3D" id="3.30.70.270">
    <property type="match status" value="1"/>
</dbReference>
<dbReference type="SMART" id="SM00267">
    <property type="entry name" value="GGDEF"/>
    <property type="match status" value="1"/>
</dbReference>
<dbReference type="Pfam" id="PF08448">
    <property type="entry name" value="PAS_4"/>
    <property type="match status" value="1"/>
</dbReference>
<dbReference type="CDD" id="cd01949">
    <property type="entry name" value="GGDEF"/>
    <property type="match status" value="1"/>
</dbReference>
<keyword evidence="1" id="KW-0812">Transmembrane</keyword>
<proteinExistence type="predicted"/>
<dbReference type="Pfam" id="PF00990">
    <property type="entry name" value="GGDEF"/>
    <property type="match status" value="1"/>
</dbReference>
<dbReference type="InterPro" id="IPR052155">
    <property type="entry name" value="Biofilm_reg_signaling"/>
</dbReference>